<keyword evidence="7" id="KW-1278">Translocase</keyword>
<sequence>MIKIKNLSYQYPDGSSALDSITLNIRKGEFVAIAGKNGCGKSTLLRHINGLLPPTEGSVIVKRMDTSDPINLQEIRRTAAMVFQDPQSQFIGMTVEDDVAFGPENLSLPSAEIKRRVSTALESVGMSGYRYNTPRTLSGGQKQKVALASVLTMEPEVILFDEVTSMLDSNSRVDILSLIRQLHEAGTTIVYVTHLIEELVHADRLVLMEKGCIIQNGNPREIISKISSGSFGFDAPPIIELSKKLVGAGIIKSSFLPLSKDELLEAICRLK</sequence>
<evidence type="ECO:0000256" key="8">
    <source>
        <dbReference type="ARBA" id="ARBA00023136"/>
    </source>
</evidence>
<keyword evidence="3" id="KW-0813">Transport</keyword>
<dbReference type="GO" id="GO:0005524">
    <property type="term" value="F:ATP binding"/>
    <property type="evidence" value="ECO:0007669"/>
    <property type="project" value="UniProtKB-KW"/>
</dbReference>
<dbReference type="PANTHER" id="PTHR43553:SF24">
    <property type="entry name" value="ENERGY-COUPLING FACTOR TRANSPORTER ATP-BINDING PROTEIN ECFA1"/>
    <property type="match status" value="1"/>
</dbReference>
<dbReference type="InterPro" id="IPR050095">
    <property type="entry name" value="ECF_ABC_transporter_ATP-bd"/>
</dbReference>
<keyword evidence="12" id="KW-1185">Reference proteome</keyword>
<dbReference type="InterPro" id="IPR027417">
    <property type="entry name" value="P-loop_NTPase"/>
</dbReference>
<dbReference type="InterPro" id="IPR015856">
    <property type="entry name" value="ABC_transpr_CbiO/EcfA_su"/>
</dbReference>
<dbReference type="Pfam" id="PF00005">
    <property type="entry name" value="ABC_tran"/>
    <property type="match status" value="1"/>
</dbReference>
<dbReference type="EMBL" id="VIAQ01000011">
    <property type="protein sequence ID" value="TQD26746.1"/>
    <property type="molecule type" value="Genomic_DNA"/>
</dbReference>
<evidence type="ECO:0000256" key="9">
    <source>
        <dbReference type="ARBA" id="ARBA00025157"/>
    </source>
</evidence>
<keyword evidence="8" id="KW-0472">Membrane</keyword>
<dbReference type="InterPro" id="IPR017871">
    <property type="entry name" value="ABC_transporter-like_CS"/>
</dbReference>
<organism evidence="11 12">
    <name type="scientific">Methanolobus vulcani</name>
    <dbReference type="NCBI Taxonomy" id="38026"/>
    <lineage>
        <taxon>Archaea</taxon>
        <taxon>Methanobacteriati</taxon>
        <taxon>Methanobacteriota</taxon>
        <taxon>Stenosarchaea group</taxon>
        <taxon>Methanomicrobia</taxon>
        <taxon>Methanosarcinales</taxon>
        <taxon>Methanosarcinaceae</taxon>
        <taxon>Methanolobus</taxon>
    </lineage>
</organism>
<dbReference type="SMART" id="SM00382">
    <property type="entry name" value="AAA"/>
    <property type="match status" value="1"/>
</dbReference>
<evidence type="ECO:0000256" key="2">
    <source>
        <dbReference type="ARBA" id="ARBA00005417"/>
    </source>
</evidence>
<protein>
    <submittedName>
        <fullName evidence="11">Energy-coupling factor transporter ATPase</fullName>
    </submittedName>
</protein>
<comment type="similarity">
    <text evidence="2">Belongs to the ABC transporter superfamily.</text>
</comment>
<dbReference type="Gene3D" id="3.40.50.300">
    <property type="entry name" value="P-loop containing nucleotide triphosphate hydrolases"/>
    <property type="match status" value="1"/>
</dbReference>
<dbReference type="PROSITE" id="PS50893">
    <property type="entry name" value="ABC_TRANSPORTER_2"/>
    <property type="match status" value="1"/>
</dbReference>
<dbReference type="InterPro" id="IPR003593">
    <property type="entry name" value="AAA+_ATPase"/>
</dbReference>
<comment type="caution">
    <text evidence="11">The sequence shown here is derived from an EMBL/GenBank/DDBJ whole genome shotgun (WGS) entry which is preliminary data.</text>
</comment>
<dbReference type="PANTHER" id="PTHR43553">
    <property type="entry name" value="HEAVY METAL TRANSPORTER"/>
    <property type="match status" value="1"/>
</dbReference>
<accession>A0A7Z8KPP2</accession>
<feature type="domain" description="ABC transporter" evidence="10">
    <location>
        <begin position="2"/>
        <end position="235"/>
    </location>
</feature>
<proteinExistence type="inferred from homology"/>
<evidence type="ECO:0000256" key="5">
    <source>
        <dbReference type="ARBA" id="ARBA00022741"/>
    </source>
</evidence>
<keyword evidence="4" id="KW-1003">Cell membrane</keyword>
<evidence type="ECO:0000256" key="3">
    <source>
        <dbReference type="ARBA" id="ARBA00022448"/>
    </source>
</evidence>
<dbReference type="AlphaFoldDB" id="A0A7Z8KPP2"/>
<dbReference type="GO" id="GO:0043190">
    <property type="term" value="C:ATP-binding cassette (ABC) transporter complex"/>
    <property type="evidence" value="ECO:0007669"/>
    <property type="project" value="TreeGrafter"/>
</dbReference>
<dbReference type="CDD" id="cd03225">
    <property type="entry name" value="ABC_cobalt_CbiO_domain1"/>
    <property type="match status" value="1"/>
</dbReference>
<dbReference type="SUPFAM" id="SSF52540">
    <property type="entry name" value="P-loop containing nucleoside triphosphate hydrolases"/>
    <property type="match status" value="1"/>
</dbReference>
<dbReference type="FunFam" id="3.40.50.300:FF:000224">
    <property type="entry name" value="Energy-coupling factor transporter ATP-binding protein EcfA"/>
    <property type="match status" value="1"/>
</dbReference>
<evidence type="ECO:0000313" key="12">
    <source>
        <dbReference type="Proteomes" id="UP000319335"/>
    </source>
</evidence>
<evidence type="ECO:0000259" key="10">
    <source>
        <dbReference type="PROSITE" id="PS50893"/>
    </source>
</evidence>
<reference evidence="11 12" key="1">
    <citation type="submission" date="2019-06" db="EMBL/GenBank/DDBJ databases">
        <title>Draft genome sequence of Methanolobus vulcani B1d.</title>
        <authorList>
            <person name="Creighbaum A.J."/>
            <person name="Ticak T."/>
            <person name="Hariraju D."/>
            <person name="Arivett B.A."/>
            <person name="Ferguson D.J.Jr."/>
        </authorList>
    </citation>
    <scope>NUCLEOTIDE SEQUENCE [LARGE SCALE GENOMIC DNA]</scope>
    <source>
        <strain evidence="11 12">B1d</strain>
    </source>
</reference>
<name>A0A7Z8KPP2_9EURY</name>
<evidence type="ECO:0000313" key="11">
    <source>
        <dbReference type="EMBL" id="TQD26746.1"/>
    </source>
</evidence>
<comment type="subcellular location">
    <subcellularLocation>
        <location evidence="1">Cell membrane</location>
        <topology evidence="1">Peripheral membrane protein</topology>
    </subcellularLocation>
</comment>
<evidence type="ECO:0000256" key="6">
    <source>
        <dbReference type="ARBA" id="ARBA00022840"/>
    </source>
</evidence>
<dbReference type="GO" id="GO:0042626">
    <property type="term" value="F:ATPase-coupled transmembrane transporter activity"/>
    <property type="evidence" value="ECO:0007669"/>
    <property type="project" value="TreeGrafter"/>
</dbReference>
<dbReference type="InterPro" id="IPR003439">
    <property type="entry name" value="ABC_transporter-like_ATP-bd"/>
</dbReference>
<evidence type="ECO:0000256" key="7">
    <source>
        <dbReference type="ARBA" id="ARBA00022967"/>
    </source>
</evidence>
<keyword evidence="6" id="KW-0067">ATP-binding</keyword>
<dbReference type="PROSITE" id="PS00211">
    <property type="entry name" value="ABC_TRANSPORTER_1"/>
    <property type="match status" value="1"/>
</dbReference>
<comment type="function">
    <text evidence="9">Probably part of an ABC transporter complex. Responsible for energy coupling to the transport system.</text>
</comment>
<dbReference type="NCBIfam" id="TIGR04520">
    <property type="entry name" value="ECF_ATPase_1"/>
    <property type="match status" value="1"/>
</dbReference>
<dbReference type="InterPro" id="IPR030947">
    <property type="entry name" value="EcfA_1"/>
</dbReference>
<keyword evidence="5" id="KW-0547">Nucleotide-binding</keyword>
<dbReference type="GO" id="GO:0016887">
    <property type="term" value="F:ATP hydrolysis activity"/>
    <property type="evidence" value="ECO:0007669"/>
    <property type="project" value="InterPro"/>
</dbReference>
<evidence type="ECO:0000256" key="4">
    <source>
        <dbReference type="ARBA" id="ARBA00022475"/>
    </source>
</evidence>
<dbReference type="Proteomes" id="UP000319335">
    <property type="component" value="Unassembled WGS sequence"/>
</dbReference>
<evidence type="ECO:0000256" key="1">
    <source>
        <dbReference type="ARBA" id="ARBA00004202"/>
    </source>
</evidence>
<dbReference type="OrthoDB" id="35850at2157"/>
<gene>
    <name evidence="11" type="ORF">FKV42_04635</name>
</gene>
<dbReference type="RefSeq" id="WP_154809085.1">
    <property type="nucleotide sequence ID" value="NZ_VIAQ01000011.1"/>
</dbReference>